<proteinExistence type="predicted"/>
<feature type="transmembrane region" description="Helical" evidence="6">
    <location>
        <begin position="449"/>
        <end position="469"/>
    </location>
</feature>
<dbReference type="Gene3D" id="1.10.287.950">
    <property type="entry name" value="Methyl-accepting chemotaxis protein"/>
    <property type="match status" value="1"/>
</dbReference>
<reference evidence="8" key="1">
    <citation type="journal article" date="2021" name="PeerJ">
        <title>Extensive microbial diversity within the chicken gut microbiome revealed by metagenomics and culture.</title>
        <authorList>
            <person name="Gilroy R."/>
            <person name="Ravi A."/>
            <person name="Getino M."/>
            <person name="Pursley I."/>
            <person name="Horton D.L."/>
            <person name="Alikhan N.F."/>
            <person name="Baker D."/>
            <person name="Gharbi K."/>
            <person name="Hall N."/>
            <person name="Watson M."/>
            <person name="Adriaenssens E.M."/>
            <person name="Foster-Nyarko E."/>
            <person name="Jarju S."/>
            <person name="Secka A."/>
            <person name="Antonio M."/>
            <person name="Oren A."/>
            <person name="Chaudhuri R.R."/>
            <person name="La Ragione R."/>
            <person name="Hildebrand F."/>
            <person name="Pallen M.J."/>
        </authorList>
    </citation>
    <scope>NUCLEOTIDE SEQUENCE</scope>
    <source>
        <strain evidence="8">ChiGjej1B1-98</strain>
    </source>
</reference>
<feature type="transmembrane region" description="Helical" evidence="6">
    <location>
        <begin position="21"/>
        <end position="41"/>
    </location>
</feature>
<evidence type="ECO:0000313" key="9">
    <source>
        <dbReference type="Proteomes" id="UP000824005"/>
    </source>
</evidence>
<comment type="caution">
    <text evidence="8">The sequence shown here is derived from an EMBL/GenBank/DDBJ whole genome shotgun (WGS) entry which is preliminary data.</text>
</comment>
<dbReference type="InterPro" id="IPR051328">
    <property type="entry name" value="T7SS_ABC-Transporter"/>
</dbReference>
<dbReference type="InterPro" id="IPR013525">
    <property type="entry name" value="ABC2_TM"/>
</dbReference>
<dbReference type="GO" id="GO:0140359">
    <property type="term" value="F:ABC-type transporter activity"/>
    <property type="evidence" value="ECO:0007669"/>
    <property type="project" value="InterPro"/>
</dbReference>
<feature type="transmembrane region" description="Helical" evidence="6">
    <location>
        <begin position="521"/>
        <end position="544"/>
    </location>
</feature>
<dbReference type="AlphaFoldDB" id="A0A9D2C7L3"/>
<feature type="transmembrane region" description="Helical" evidence="6">
    <location>
        <begin position="490"/>
        <end position="515"/>
    </location>
</feature>
<dbReference type="PRINTS" id="PR00164">
    <property type="entry name" value="ABC2TRNSPORT"/>
</dbReference>
<protein>
    <submittedName>
        <fullName evidence="8">YhgE/Pip domain-containing protein</fullName>
    </submittedName>
</protein>
<feature type="domain" description="ABC-2 type transporter transmembrane" evidence="7">
    <location>
        <begin position="24"/>
        <end position="160"/>
    </location>
</feature>
<evidence type="ECO:0000256" key="6">
    <source>
        <dbReference type="SAM" id="Phobius"/>
    </source>
</evidence>
<dbReference type="InterPro" id="IPR000412">
    <property type="entry name" value="ABC_2_transport"/>
</dbReference>
<dbReference type="InterPro" id="IPR017501">
    <property type="entry name" value="Phage_infect_YhgE_C"/>
</dbReference>
<organism evidence="8 9">
    <name type="scientific">Candidatus Agrococcus pullicola</name>
    <dbReference type="NCBI Taxonomy" id="2838429"/>
    <lineage>
        <taxon>Bacteria</taxon>
        <taxon>Bacillati</taxon>
        <taxon>Actinomycetota</taxon>
        <taxon>Actinomycetes</taxon>
        <taxon>Micrococcales</taxon>
        <taxon>Microbacteriaceae</taxon>
        <taxon>Agrococcus</taxon>
    </lineage>
</organism>
<dbReference type="InterPro" id="IPR023908">
    <property type="entry name" value="xxxLxxG_rpt"/>
</dbReference>
<evidence type="ECO:0000256" key="1">
    <source>
        <dbReference type="ARBA" id="ARBA00004141"/>
    </source>
</evidence>
<evidence type="ECO:0000259" key="7">
    <source>
        <dbReference type="Pfam" id="PF12698"/>
    </source>
</evidence>
<dbReference type="NCBIfam" id="TIGR03057">
    <property type="entry name" value="xxxLxxG_by_4"/>
    <property type="match status" value="3"/>
</dbReference>
<dbReference type="InterPro" id="IPR017500">
    <property type="entry name" value="Phage_infect_YhgE_N"/>
</dbReference>
<keyword evidence="5" id="KW-0046">Antibiotic resistance</keyword>
<name>A0A9D2C7L3_9MICO</name>
<gene>
    <name evidence="8" type="ORF">H9830_02660</name>
</gene>
<feature type="transmembrane region" description="Helical" evidence="6">
    <location>
        <begin position="551"/>
        <end position="570"/>
    </location>
</feature>
<accession>A0A9D2C7L3</accession>
<sequence length="645" mass="67470">MKIPQMILAEMRRLTATPMARIALIALCIVPLLYGGVYLWANQDPYERLDQVPVALVVLDEGAESNGERQNLGQDVADEVVDDGSFDWHVVNEHQAQAGVEDGTYDFSLTFPQSFSADLLSAATEGPRPASLVLTTNDANSYLATTIGEQAVQRIQGQVREQVGKEAAVRLLTSIQDIRDGMVTAADGAAQLEDGIGQARDGVGELEAGAAALSDGAGELASGAGELNDGLGEMRSTTASLPGQTRELADGASQVADGNAQLADVGNRAADASQTAANRVGSTREEIVQSLREQGLTEQQIAEIMAPLDELGGLIHDGNDRVQGVNSQLQQLADGSRQVADGTEALASGIGQLTQAIVQADDGATALAEGSVALRDGTLELQDGVSQLDEGLTELQRGSEELREGLDGGVAQIPDSGDELIREQAGAIAAPVEVDSEAVTRAGTYGAGLAPFFISLAAWIGIYALLLIVKPVSRRAVTALHQPVRVAVAAWLTPALFGLLQMTALFGVIAAWLQFDIAHPLQTFGIMALASATFAAIIVALNVWLGSVGQFTGLVLLVLQLVTAGGTFPWQTLPEPLATMHHLLPMSYAVDALRQVMYGGNVEAAITGTLVLAGFLVGALALTAAGVARMMDHRTLRDLRPSLIG</sequence>
<evidence type="ECO:0000256" key="2">
    <source>
        <dbReference type="ARBA" id="ARBA00022692"/>
    </source>
</evidence>
<dbReference type="NCBIfam" id="TIGR03062">
    <property type="entry name" value="pip_yhgE_Cterm"/>
    <property type="match status" value="1"/>
</dbReference>
<dbReference type="SUPFAM" id="SSF58104">
    <property type="entry name" value="Methyl-accepting chemotaxis protein (MCP) signaling domain"/>
    <property type="match status" value="1"/>
</dbReference>
<dbReference type="PANTHER" id="PTHR43077">
    <property type="entry name" value="TRANSPORT PERMEASE YVFS-RELATED"/>
    <property type="match status" value="1"/>
</dbReference>
<feature type="transmembrane region" description="Helical" evidence="6">
    <location>
        <begin position="604"/>
        <end position="628"/>
    </location>
</feature>
<evidence type="ECO:0000256" key="3">
    <source>
        <dbReference type="ARBA" id="ARBA00022989"/>
    </source>
</evidence>
<dbReference type="PANTHER" id="PTHR43077:SF5">
    <property type="entry name" value="PHAGE INFECTION PROTEIN"/>
    <property type="match status" value="1"/>
</dbReference>
<reference evidence="8" key="2">
    <citation type="submission" date="2021-04" db="EMBL/GenBank/DDBJ databases">
        <authorList>
            <person name="Gilroy R."/>
        </authorList>
    </citation>
    <scope>NUCLEOTIDE SEQUENCE</scope>
    <source>
        <strain evidence="8">ChiGjej1B1-98</strain>
    </source>
</reference>
<keyword evidence="2 6" id="KW-0812">Transmembrane</keyword>
<dbReference type="Gene3D" id="3.40.1710.10">
    <property type="entry name" value="abc type-2 transporter like domain"/>
    <property type="match status" value="1"/>
</dbReference>
<dbReference type="GO" id="GO:0043190">
    <property type="term" value="C:ATP-binding cassette (ABC) transporter complex"/>
    <property type="evidence" value="ECO:0007669"/>
    <property type="project" value="InterPro"/>
</dbReference>
<evidence type="ECO:0000313" key="8">
    <source>
        <dbReference type="EMBL" id="HIY65161.1"/>
    </source>
</evidence>
<dbReference type="GO" id="GO:0046677">
    <property type="term" value="P:response to antibiotic"/>
    <property type="evidence" value="ECO:0007669"/>
    <property type="project" value="UniProtKB-KW"/>
</dbReference>
<feature type="domain" description="ABC-2 type transporter transmembrane" evidence="7">
    <location>
        <begin position="423"/>
        <end position="624"/>
    </location>
</feature>
<comment type="subcellular location">
    <subcellularLocation>
        <location evidence="1">Membrane</location>
        <topology evidence="1">Multi-pass membrane protein</topology>
    </subcellularLocation>
</comment>
<dbReference type="Proteomes" id="UP000824005">
    <property type="component" value="Unassembled WGS sequence"/>
</dbReference>
<keyword evidence="4 6" id="KW-0472">Membrane</keyword>
<dbReference type="NCBIfam" id="TIGR03061">
    <property type="entry name" value="pip_yhgE_Nterm"/>
    <property type="match status" value="1"/>
</dbReference>
<evidence type="ECO:0000256" key="5">
    <source>
        <dbReference type="ARBA" id="ARBA00023251"/>
    </source>
</evidence>
<dbReference type="Pfam" id="PF12698">
    <property type="entry name" value="ABC2_membrane_3"/>
    <property type="match status" value="2"/>
</dbReference>
<keyword evidence="3 6" id="KW-1133">Transmembrane helix</keyword>
<dbReference type="EMBL" id="DXDC01000080">
    <property type="protein sequence ID" value="HIY65161.1"/>
    <property type="molecule type" value="Genomic_DNA"/>
</dbReference>
<evidence type="ECO:0000256" key="4">
    <source>
        <dbReference type="ARBA" id="ARBA00023136"/>
    </source>
</evidence>